<reference evidence="1 2" key="1">
    <citation type="submission" date="2017-06" db="EMBL/GenBank/DDBJ databases">
        <authorList>
            <person name="Kim H.J."/>
            <person name="Triplett B.A."/>
        </authorList>
    </citation>
    <scope>NUCLEOTIDE SEQUENCE [LARGE SCALE GENOMIC DNA]</scope>
    <source>
        <strain evidence="1 2">U15</strain>
    </source>
</reference>
<dbReference type="PANTHER" id="PTHR38657:SF1">
    <property type="entry name" value="SLR1343 PROTEIN"/>
    <property type="match status" value="1"/>
</dbReference>
<dbReference type="Gene3D" id="1.25.40.80">
    <property type="match status" value="1"/>
</dbReference>
<dbReference type="Gene3D" id="1.10.579.10">
    <property type="entry name" value="DNA Cyclobutane Dipyrimidine Photolyase, subunit A, domain 3"/>
    <property type="match status" value="1"/>
</dbReference>
<dbReference type="InterPro" id="IPR007357">
    <property type="entry name" value="PhrB-like"/>
</dbReference>
<evidence type="ECO:0000313" key="2">
    <source>
        <dbReference type="Proteomes" id="UP000198284"/>
    </source>
</evidence>
<gene>
    <name evidence="1" type="ORF">SAMN06265795_102166</name>
</gene>
<sequence>MTVLRLVLGDQLNAGHSWFRAVRGDVVYLLMETRSETDYVRHHAQKVLAIFAAMRTFAAALEKAGHQVRYLKLGDVANAQNFRDNLMRIAAETGAVRFERMEADEWRMEQALRTAEETLAARGIHSVVCDAEHFLVGRSEIAAEFRGRVPRMEYFYRGMRKRYGILLDGNEKPAGGKWNYDAENRDKWRGDPPAPAWPWSGHDLSSLWREIVEAGVQTIGTPHENALRWPLTRREARTGLARFVEQVLPHFGRFQDAMSRESALLFHSGLSFALNVKLLHPLEVITAALQAYEAGKVELASCEGFVRQILGWREFMRGVYWARMPGYARLNAMQADRPLPAWYWTGETGMACQRAAISASLDKAYAHHIQRLMVTGNFALLAGCDPDEVDAWYLGIYIDAFEWVEMPNTRGMSQFADGGVVASKPYAGAAGYVGRQSDYCKGCRYDPKLRHGTGACPLNSLYWHFLDRHSERFAGHPRLAVVYKSWAGMPNEEREATLAQAKAYLEKIDTL</sequence>
<dbReference type="SUPFAM" id="SSF48173">
    <property type="entry name" value="Cryptochrome/photolyase FAD-binding domain"/>
    <property type="match status" value="1"/>
</dbReference>
<dbReference type="OrthoDB" id="5288100at2"/>
<dbReference type="Gene3D" id="1.10.10.1710">
    <property type="entry name" value="Deoxyribodipyrimidine photolyase-related"/>
    <property type="match status" value="1"/>
</dbReference>
<name>A0A239DHB0_9BURK</name>
<dbReference type="GO" id="GO:0016829">
    <property type="term" value="F:lyase activity"/>
    <property type="evidence" value="ECO:0007669"/>
    <property type="project" value="UniProtKB-KW"/>
</dbReference>
<dbReference type="InterPro" id="IPR036134">
    <property type="entry name" value="Crypto/Photolyase_FAD-like_sf"/>
</dbReference>
<accession>A0A239DHB0</accession>
<dbReference type="Proteomes" id="UP000198284">
    <property type="component" value="Unassembled WGS sequence"/>
</dbReference>
<protein>
    <submittedName>
        <fullName evidence="1">Deoxyribodipyrimidine photolyase-related protein</fullName>
    </submittedName>
</protein>
<proteinExistence type="predicted"/>
<keyword evidence="2" id="KW-1185">Reference proteome</keyword>
<dbReference type="RefSeq" id="WP_089398043.1">
    <property type="nucleotide sequence ID" value="NZ_FZOT01000002.1"/>
</dbReference>
<dbReference type="Pfam" id="PF04244">
    <property type="entry name" value="DPRP"/>
    <property type="match status" value="1"/>
</dbReference>
<evidence type="ECO:0000313" key="1">
    <source>
        <dbReference type="EMBL" id="SNS31311.1"/>
    </source>
</evidence>
<dbReference type="InterPro" id="IPR052551">
    <property type="entry name" value="UV-DNA_repair_photolyase"/>
</dbReference>
<keyword evidence="1" id="KW-0456">Lyase</keyword>
<organism evidence="1 2">
    <name type="scientific">Noviherbaspirillum humi</name>
    <dbReference type="NCBI Taxonomy" id="1688639"/>
    <lineage>
        <taxon>Bacteria</taxon>
        <taxon>Pseudomonadati</taxon>
        <taxon>Pseudomonadota</taxon>
        <taxon>Betaproteobacteria</taxon>
        <taxon>Burkholderiales</taxon>
        <taxon>Oxalobacteraceae</taxon>
        <taxon>Noviherbaspirillum</taxon>
    </lineage>
</organism>
<dbReference type="EMBL" id="FZOT01000002">
    <property type="protein sequence ID" value="SNS31311.1"/>
    <property type="molecule type" value="Genomic_DNA"/>
</dbReference>
<dbReference type="Gene3D" id="3.40.50.620">
    <property type="entry name" value="HUPs"/>
    <property type="match status" value="1"/>
</dbReference>
<dbReference type="InterPro" id="IPR014729">
    <property type="entry name" value="Rossmann-like_a/b/a_fold"/>
</dbReference>
<dbReference type="AlphaFoldDB" id="A0A239DHB0"/>
<dbReference type="PANTHER" id="PTHR38657">
    <property type="entry name" value="SLR1343 PROTEIN"/>
    <property type="match status" value="1"/>
</dbReference>